<feature type="compositionally biased region" description="Basic and acidic residues" evidence="1">
    <location>
        <begin position="93"/>
        <end position="102"/>
    </location>
</feature>
<evidence type="ECO:0000313" key="3">
    <source>
        <dbReference type="Proteomes" id="UP000285146"/>
    </source>
</evidence>
<feature type="compositionally biased region" description="Basic and acidic residues" evidence="1">
    <location>
        <begin position="356"/>
        <end position="370"/>
    </location>
</feature>
<name>A0A423XAQ7_9PEZI</name>
<feature type="compositionally biased region" description="Polar residues" evidence="1">
    <location>
        <begin position="81"/>
        <end position="91"/>
    </location>
</feature>
<keyword evidence="3" id="KW-1185">Reference proteome</keyword>
<protein>
    <submittedName>
        <fullName evidence="2">Uncharacterized protein</fullName>
    </submittedName>
</protein>
<feature type="region of interest" description="Disordered" evidence="1">
    <location>
        <begin position="344"/>
        <end position="412"/>
    </location>
</feature>
<feature type="region of interest" description="Disordered" evidence="1">
    <location>
        <begin position="196"/>
        <end position="243"/>
    </location>
</feature>
<feature type="region of interest" description="Disordered" evidence="1">
    <location>
        <begin position="268"/>
        <end position="323"/>
    </location>
</feature>
<evidence type="ECO:0000313" key="2">
    <source>
        <dbReference type="EMBL" id="ROW12973.1"/>
    </source>
</evidence>
<dbReference type="AlphaFoldDB" id="A0A423XAQ7"/>
<dbReference type="STRING" id="1230097.A0A423XAQ7"/>
<accession>A0A423XAQ7</accession>
<feature type="compositionally biased region" description="Basic and acidic residues" evidence="1">
    <location>
        <begin position="138"/>
        <end position="148"/>
    </location>
</feature>
<sequence>MNWTENAPSPIRGNFIPVSGPLGRSSSPGRQQSDLGVHIHLNLTDSQMEQLAAALPGDGSPQRPSRRRHHGSGASEMIQIGLSSQYNSVGSRASRDRNESYMRARAPSSDGRRRDRAARYDATNDQSFSHRARSSRSRSPEKRSRSPEKAASLPRPSVDDTSLADRRHKSRPAPIDVESARQYGSVPKKAIIREAPYHPQSQHAIVNSPVTPPLRRRPNIISPSKQDDSGSGTSSYYSEDEFAQARPSYVSPLRVRKGFDSDTSILQSYTMRDNSPSPERIQYNSSPVRRPQQDRGLQKTATMGDLREMRSEESRPPRTYSPLSDYLSVQAMPMRKQLVGAHGWLERTTNTTDKQPPSDDKKATPKEIPQKRGGFLDSLKKMAKEMTTSAKDITSSASRKSREKEQRASRLTVSLDPREQSLLYCELEFLLTTALDDYITSQFNGGRLDADKFKKVADGWQQRGRPKVVGFRYDLETQLDLVLLHSQDFRFYGKRAGLIAAVNGVLDMMRVDARAMRIRTFCQPDTVIAKQLLDAQSLFNLIGCCEQQQIQLAEVIQFFKVILEREQNFRQDRKEGDAEAVATDPTHQGGQFRGSGGTGPDARYEKGLFLD</sequence>
<proteinExistence type="predicted"/>
<dbReference type="Proteomes" id="UP000285146">
    <property type="component" value="Unassembled WGS sequence"/>
</dbReference>
<feature type="compositionally biased region" description="Polar residues" evidence="1">
    <location>
        <begin position="199"/>
        <end position="209"/>
    </location>
</feature>
<reference evidence="2 3" key="1">
    <citation type="submission" date="2015-09" db="EMBL/GenBank/DDBJ databases">
        <title>Host preference determinants of Valsa canker pathogens revealed by comparative genomics.</title>
        <authorList>
            <person name="Yin Z."/>
            <person name="Huang L."/>
        </authorList>
    </citation>
    <scope>NUCLEOTIDE SEQUENCE [LARGE SCALE GENOMIC DNA]</scope>
    <source>
        <strain evidence="2 3">SXYLt</strain>
    </source>
</reference>
<dbReference type="OrthoDB" id="5229017at2759"/>
<feature type="compositionally biased region" description="Polar residues" evidence="1">
    <location>
        <begin position="386"/>
        <end position="398"/>
    </location>
</feature>
<feature type="region of interest" description="Disordered" evidence="1">
    <location>
        <begin position="573"/>
        <end position="603"/>
    </location>
</feature>
<organism evidence="2 3">
    <name type="scientific">Cytospora leucostoma</name>
    <dbReference type="NCBI Taxonomy" id="1230097"/>
    <lineage>
        <taxon>Eukaryota</taxon>
        <taxon>Fungi</taxon>
        <taxon>Dikarya</taxon>
        <taxon>Ascomycota</taxon>
        <taxon>Pezizomycotina</taxon>
        <taxon>Sordariomycetes</taxon>
        <taxon>Sordariomycetidae</taxon>
        <taxon>Diaporthales</taxon>
        <taxon>Cytosporaceae</taxon>
        <taxon>Cytospora</taxon>
    </lineage>
</organism>
<feature type="compositionally biased region" description="Low complexity" evidence="1">
    <location>
        <begin position="19"/>
        <end position="30"/>
    </location>
</feature>
<dbReference type="InParanoid" id="A0A423XAQ7"/>
<feature type="region of interest" description="Disordered" evidence="1">
    <location>
        <begin position="1"/>
        <end position="33"/>
    </location>
</feature>
<gene>
    <name evidence="2" type="ORF">VPNG_04759</name>
</gene>
<dbReference type="EMBL" id="LKEB01000023">
    <property type="protein sequence ID" value="ROW12973.1"/>
    <property type="molecule type" value="Genomic_DNA"/>
</dbReference>
<feature type="region of interest" description="Disordered" evidence="1">
    <location>
        <begin position="54"/>
        <end position="182"/>
    </location>
</feature>
<feature type="compositionally biased region" description="Polar residues" evidence="1">
    <location>
        <begin position="268"/>
        <end position="287"/>
    </location>
</feature>
<comment type="caution">
    <text evidence="2">The sequence shown here is derived from an EMBL/GenBank/DDBJ whole genome shotgun (WGS) entry which is preliminary data.</text>
</comment>
<feature type="compositionally biased region" description="Basic and acidic residues" evidence="1">
    <location>
        <begin position="110"/>
        <end position="119"/>
    </location>
</feature>
<evidence type="ECO:0000256" key="1">
    <source>
        <dbReference type="SAM" id="MobiDB-lite"/>
    </source>
</evidence>
<feature type="compositionally biased region" description="Basic and acidic residues" evidence="1">
    <location>
        <begin position="305"/>
        <end position="316"/>
    </location>
</feature>